<gene>
    <name evidence="2" type="ORF">G7082_02185</name>
</gene>
<dbReference type="GO" id="GO:0016757">
    <property type="term" value="F:glycosyltransferase activity"/>
    <property type="evidence" value="ECO:0007669"/>
    <property type="project" value="InterPro"/>
</dbReference>
<organism evidence="2 3">
    <name type="scientific">Vagococcus hydrophili</name>
    <dbReference type="NCBI Taxonomy" id="2714947"/>
    <lineage>
        <taxon>Bacteria</taxon>
        <taxon>Bacillati</taxon>
        <taxon>Bacillota</taxon>
        <taxon>Bacilli</taxon>
        <taxon>Lactobacillales</taxon>
        <taxon>Enterococcaceae</taxon>
        <taxon>Vagococcus</taxon>
    </lineage>
</organism>
<dbReference type="Proteomes" id="UP000501747">
    <property type="component" value="Chromosome"/>
</dbReference>
<evidence type="ECO:0000313" key="2">
    <source>
        <dbReference type="EMBL" id="QIL47425.1"/>
    </source>
</evidence>
<reference evidence="2 3" key="1">
    <citation type="submission" date="2020-03" db="EMBL/GenBank/DDBJ databases">
        <title>Vagococcus sp. nov., isolated from beetles.</title>
        <authorList>
            <person name="Hyun D.-W."/>
            <person name="Bae J.-W."/>
        </authorList>
    </citation>
    <scope>NUCLEOTIDE SEQUENCE [LARGE SCALE GENOMIC DNA]</scope>
    <source>
        <strain evidence="2 3">HDW17B</strain>
    </source>
</reference>
<dbReference type="CDD" id="cd03812">
    <property type="entry name" value="GT4_CapH-like"/>
    <property type="match status" value="1"/>
</dbReference>
<protein>
    <submittedName>
        <fullName evidence="2">Glycosyltransferase family 1 protein</fullName>
    </submittedName>
</protein>
<dbReference type="SUPFAM" id="SSF53756">
    <property type="entry name" value="UDP-Glycosyltransferase/glycogen phosphorylase"/>
    <property type="match status" value="1"/>
</dbReference>
<keyword evidence="3" id="KW-1185">Reference proteome</keyword>
<dbReference type="PANTHER" id="PTHR45947">
    <property type="entry name" value="SULFOQUINOVOSYL TRANSFERASE SQD2"/>
    <property type="match status" value="1"/>
</dbReference>
<dbReference type="Gene3D" id="3.40.50.2000">
    <property type="entry name" value="Glycogen Phosphorylase B"/>
    <property type="match status" value="2"/>
</dbReference>
<dbReference type="AlphaFoldDB" id="A0A6G8AR70"/>
<dbReference type="EMBL" id="CP049887">
    <property type="protein sequence ID" value="QIL47425.1"/>
    <property type="molecule type" value="Genomic_DNA"/>
</dbReference>
<sequence length="375" mass="43833">MGKPLRVMQIGMTPNQGGLESYIMSMYRSMDREKIQFDFFSFKDEKIAYQAEIENLGGKVYDVGYKRRNILNHYLRFPFFFFKNHPEIDVVHFHKTSLIDIEYIMLSYFSKVPVRIIHSHSSGNMFSSGKLVKNIEKWNKKKINKFVTDKFACSELAGEWLFNDKNYKVVKNAIKLEKFRFNKNKRVELRNKFKLDDKCLVIGHIGYFTPVKNHEFILEMFKSLLKENENSCLILIGDGILKKNIEDLAIDLDIQNKIKFLGVTDDVSSLLSMMDVFILPSKFEGLPISAVEAQCSGLPTLLSDKITKEVKLTERCQFLSLNDINLWVTTIKKYRENTIDRESVFYKLKEQGFDIDDEAKKMANFYVESIKNKEI</sequence>
<name>A0A6G8AR70_9ENTE</name>
<dbReference type="Pfam" id="PF00534">
    <property type="entry name" value="Glycos_transf_1"/>
    <property type="match status" value="1"/>
</dbReference>
<keyword evidence="2" id="KW-0808">Transferase</keyword>
<dbReference type="InterPro" id="IPR050194">
    <property type="entry name" value="Glycosyltransferase_grp1"/>
</dbReference>
<evidence type="ECO:0000259" key="1">
    <source>
        <dbReference type="Pfam" id="PF00534"/>
    </source>
</evidence>
<dbReference type="InterPro" id="IPR001296">
    <property type="entry name" value="Glyco_trans_1"/>
</dbReference>
<dbReference type="KEGG" id="vhy:G7082_02185"/>
<dbReference type="RefSeq" id="WP_166033534.1">
    <property type="nucleotide sequence ID" value="NZ_CP049887.1"/>
</dbReference>
<dbReference type="PANTHER" id="PTHR45947:SF3">
    <property type="entry name" value="SULFOQUINOVOSYL TRANSFERASE SQD2"/>
    <property type="match status" value="1"/>
</dbReference>
<evidence type="ECO:0000313" key="3">
    <source>
        <dbReference type="Proteomes" id="UP000501747"/>
    </source>
</evidence>
<accession>A0A6G8AR70</accession>
<feature type="domain" description="Glycosyl transferase family 1" evidence="1">
    <location>
        <begin position="188"/>
        <end position="304"/>
    </location>
</feature>
<proteinExistence type="predicted"/>